<dbReference type="Proteomes" id="UP001629745">
    <property type="component" value="Unassembled WGS sequence"/>
</dbReference>
<dbReference type="PROSITE" id="PS01081">
    <property type="entry name" value="HTH_TETR_1"/>
    <property type="match status" value="1"/>
</dbReference>
<comment type="caution">
    <text evidence="4">The sequence shown here is derived from an EMBL/GenBank/DDBJ whole genome shotgun (WGS) entry which is preliminary data.</text>
</comment>
<keyword evidence="1 2" id="KW-0238">DNA-binding</keyword>
<evidence type="ECO:0000313" key="4">
    <source>
        <dbReference type="EMBL" id="MFM1723609.1"/>
    </source>
</evidence>
<dbReference type="InterPro" id="IPR023772">
    <property type="entry name" value="DNA-bd_HTH_TetR-type_CS"/>
</dbReference>
<reference evidence="4 5" key="1">
    <citation type="submission" date="2023-11" db="EMBL/GenBank/DDBJ databases">
        <authorList>
            <person name="Val-Calvo J."/>
            <person name="Scortti M."/>
            <person name="Vazquez-Boland J."/>
        </authorList>
    </citation>
    <scope>NUCLEOTIDE SEQUENCE [LARGE SCALE GENOMIC DNA]</scope>
    <source>
        <strain evidence="4 5">PAM 2766</strain>
    </source>
</reference>
<dbReference type="PROSITE" id="PS50977">
    <property type="entry name" value="HTH_TETR_2"/>
    <property type="match status" value="1"/>
</dbReference>
<proteinExistence type="predicted"/>
<protein>
    <submittedName>
        <fullName evidence="4">Helix-turn-helix domain-containing protein</fullName>
    </submittedName>
</protein>
<evidence type="ECO:0000256" key="2">
    <source>
        <dbReference type="PROSITE-ProRule" id="PRU00335"/>
    </source>
</evidence>
<name>A0ABW9FDK1_9NOCA</name>
<sequence>METEPGEKLSLRALQKQRSRAHLLDTAARLIGERGFRETTIDDIAKAAGASRATLYSYFPSKDAIVHEIVVEVWDRAEALYRDFGGLDDWSRPTVRNWVGRVVEAWEASGDRLRVQSAGVVRFDAFYLDYHRRFVTALTANAALWGRFDAADVERRALLLISGLELFLNTWMVRGWRVDRDGAIDTLTDVWCAALRSE</sequence>
<dbReference type="RefSeq" id="WP_420164176.1">
    <property type="nucleotide sequence ID" value="NZ_JBDLNV010000003.1"/>
</dbReference>
<dbReference type="SUPFAM" id="SSF46689">
    <property type="entry name" value="Homeodomain-like"/>
    <property type="match status" value="1"/>
</dbReference>
<feature type="DNA-binding region" description="H-T-H motif" evidence="2">
    <location>
        <begin position="40"/>
        <end position="59"/>
    </location>
</feature>
<dbReference type="PRINTS" id="PR00455">
    <property type="entry name" value="HTHTETR"/>
</dbReference>
<dbReference type="Gene3D" id="1.10.10.60">
    <property type="entry name" value="Homeodomain-like"/>
    <property type="match status" value="1"/>
</dbReference>
<dbReference type="Gene3D" id="1.10.357.10">
    <property type="entry name" value="Tetracycline Repressor, domain 2"/>
    <property type="match status" value="1"/>
</dbReference>
<dbReference type="Pfam" id="PF00440">
    <property type="entry name" value="TetR_N"/>
    <property type="match status" value="1"/>
</dbReference>
<dbReference type="InterPro" id="IPR050109">
    <property type="entry name" value="HTH-type_TetR-like_transc_reg"/>
</dbReference>
<gene>
    <name evidence="4" type="ORF">ABEU20_002179</name>
</gene>
<dbReference type="InterPro" id="IPR001647">
    <property type="entry name" value="HTH_TetR"/>
</dbReference>
<evidence type="ECO:0000313" key="5">
    <source>
        <dbReference type="Proteomes" id="UP001629745"/>
    </source>
</evidence>
<dbReference type="PANTHER" id="PTHR30055">
    <property type="entry name" value="HTH-TYPE TRANSCRIPTIONAL REGULATOR RUTR"/>
    <property type="match status" value="1"/>
</dbReference>
<accession>A0ABW9FDK1</accession>
<dbReference type="PANTHER" id="PTHR30055:SF184">
    <property type="entry name" value="HTH-TYPE TRANSCRIPTIONAL REGULATOR ETHR"/>
    <property type="match status" value="1"/>
</dbReference>
<dbReference type="EMBL" id="JBDLNV010000003">
    <property type="protein sequence ID" value="MFM1723609.1"/>
    <property type="molecule type" value="Genomic_DNA"/>
</dbReference>
<keyword evidence="5" id="KW-1185">Reference proteome</keyword>
<dbReference type="InterPro" id="IPR009057">
    <property type="entry name" value="Homeodomain-like_sf"/>
</dbReference>
<evidence type="ECO:0000259" key="3">
    <source>
        <dbReference type="PROSITE" id="PS50977"/>
    </source>
</evidence>
<evidence type="ECO:0000256" key="1">
    <source>
        <dbReference type="ARBA" id="ARBA00023125"/>
    </source>
</evidence>
<feature type="domain" description="HTH tetR-type" evidence="3">
    <location>
        <begin position="17"/>
        <end position="77"/>
    </location>
</feature>
<organism evidence="4 5">
    <name type="scientific">Rhodococcus parequi</name>
    <dbReference type="NCBI Taxonomy" id="3137122"/>
    <lineage>
        <taxon>Bacteria</taxon>
        <taxon>Bacillati</taxon>
        <taxon>Actinomycetota</taxon>
        <taxon>Actinomycetes</taxon>
        <taxon>Mycobacteriales</taxon>
        <taxon>Nocardiaceae</taxon>
        <taxon>Rhodococcus</taxon>
    </lineage>
</organism>